<dbReference type="InterPro" id="IPR018628">
    <property type="entry name" value="Coa3_CC"/>
</dbReference>
<evidence type="ECO:0000256" key="1">
    <source>
        <dbReference type="SAM" id="MobiDB-lite"/>
    </source>
</evidence>
<keyword evidence="2" id="KW-0472">Membrane</keyword>
<proteinExistence type="predicted"/>
<feature type="transmembrane region" description="Helical" evidence="2">
    <location>
        <begin position="98"/>
        <end position="116"/>
    </location>
</feature>
<keyword evidence="2" id="KW-1133">Transmembrane helix</keyword>
<evidence type="ECO:0000259" key="3">
    <source>
        <dbReference type="Pfam" id="PF09813"/>
    </source>
</evidence>
<protein>
    <recommendedName>
        <fullName evidence="3">Cytochrome c oxidase assembly factor 3 mitochondrial coiled-coil domain-containing protein</fullName>
    </recommendedName>
</protein>
<dbReference type="OrthoDB" id="10018333at2759"/>
<organism evidence="4 5">
    <name type="scientific">Gonapodya prolifera (strain JEL478)</name>
    <name type="common">Monoblepharis prolifera</name>
    <dbReference type="NCBI Taxonomy" id="1344416"/>
    <lineage>
        <taxon>Eukaryota</taxon>
        <taxon>Fungi</taxon>
        <taxon>Fungi incertae sedis</taxon>
        <taxon>Chytridiomycota</taxon>
        <taxon>Chytridiomycota incertae sedis</taxon>
        <taxon>Monoblepharidomycetes</taxon>
        <taxon>Monoblepharidales</taxon>
        <taxon>Gonapodyaceae</taxon>
        <taxon>Gonapodya</taxon>
    </lineage>
</organism>
<name>A0A138ZY93_GONPJ</name>
<dbReference type="EMBL" id="KQ965864">
    <property type="protein sequence ID" value="KXS09441.1"/>
    <property type="molecule type" value="Genomic_DNA"/>
</dbReference>
<feature type="region of interest" description="Disordered" evidence="1">
    <location>
        <begin position="1"/>
        <end position="61"/>
    </location>
</feature>
<accession>A0A138ZY93</accession>
<dbReference type="Proteomes" id="UP000070544">
    <property type="component" value="Unassembled WGS sequence"/>
</dbReference>
<evidence type="ECO:0000313" key="5">
    <source>
        <dbReference type="Proteomes" id="UP000070544"/>
    </source>
</evidence>
<dbReference type="Pfam" id="PF09813">
    <property type="entry name" value="Coa3_cc"/>
    <property type="match status" value="1"/>
</dbReference>
<evidence type="ECO:0000313" key="4">
    <source>
        <dbReference type="EMBL" id="KXS09441.1"/>
    </source>
</evidence>
<sequence>MSDTSSPAKHKPLTTGHFFSNERPAASGADHLQPLRTPKGMPRASLPKMKAAFPKPPLPRAPSVADALSQVKFDPEGWTDAARRAQLDKIRVYRTRNVITGAFISVFTAGVYWYTISATRQEDLDKLPLPEVKKE</sequence>
<reference evidence="4 5" key="1">
    <citation type="journal article" date="2015" name="Genome Biol. Evol.">
        <title>Phylogenomic analyses indicate that early fungi evolved digesting cell walls of algal ancestors of land plants.</title>
        <authorList>
            <person name="Chang Y."/>
            <person name="Wang S."/>
            <person name="Sekimoto S."/>
            <person name="Aerts A.L."/>
            <person name="Choi C."/>
            <person name="Clum A."/>
            <person name="LaButti K.M."/>
            <person name="Lindquist E.A."/>
            <person name="Yee Ngan C."/>
            <person name="Ohm R.A."/>
            <person name="Salamov A.A."/>
            <person name="Grigoriev I.V."/>
            <person name="Spatafora J.W."/>
            <person name="Berbee M.L."/>
        </authorList>
    </citation>
    <scope>NUCLEOTIDE SEQUENCE [LARGE SCALE GENOMIC DNA]</scope>
    <source>
        <strain evidence="4 5">JEL478</strain>
    </source>
</reference>
<evidence type="ECO:0000256" key="2">
    <source>
        <dbReference type="SAM" id="Phobius"/>
    </source>
</evidence>
<gene>
    <name evidence="4" type="ORF">M427DRAFT_64113</name>
</gene>
<feature type="domain" description="Cytochrome c oxidase assembly factor 3 mitochondrial coiled-coil" evidence="3">
    <location>
        <begin position="90"/>
        <end position="125"/>
    </location>
</feature>
<dbReference type="AlphaFoldDB" id="A0A138ZY93"/>
<keyword evidence="5" id="KW-1185">Reference proteome</keyword>
<keyword evidence="2" id="KW-0812">Transmembrane</keyword>